<dbReference type="AlphaFoldDB" id="A0A916QYH6"/>
<name>A0A916QYH6_9RHOB</name>
<evidence type="ECO:0000256" key="6">
    <source>
        <dbReference type="ARBA" id="ARBA00022777"/>
    </source>
</evidence>
<comment type="caution">
    <text evidence="10">The sequence shown here is derived from an EMBL/GenBank/DDBJ whole genome shotgun (WGS) entry which is preliminary data.</text>
</comment>
<keyword evidence="8" id="KW-0902">Two-component regulatory system</keyword>
<gene>
    <name evidence="10" type="primary">ntrB</name>
    <name evidence="10" type="ORF">GCM10011498_21590</name>
</gene>
<evidence type="ECO:0000256" key="5">
    <source>
        <dbReference type="ARBA" id="ARBA00022741"/>
    </source>
</evidence>
<dbReference type="SUPFAM" id="SSF47384">
    <property type="entry name" value="Homodimeric domain of signal transducing histidine kinase"/>
    <property type="match status" value="1"/>
</dbReference>
<sequence>MNRAEDMNFGLPPENFEQIWANLPFPAFVLDTDNHLRLSNSAGEQMVKVSAKILRNRSVETLFGADSVIAETVAQARMKSGSLMQYNVDVALNDLHSVRCNVHVGPVGSDSDDLLLIIQPTGVAQKMSRSLTHMAAARSVVAMSAMLAHELRNPLAGISGAAQLLAMNGSDEDRELTDLIEQETKRIAKLIDKVEHFGDDRPTQRSAVNIHDVLDRAVRAAQAGFAKHVSFSVDYDPSLPDAAGDADQLLQVFQNLIKNAAEAVDETRGKIKLRTSYNSGVKFAVAGRRTETLPLQIDITDNGHGIADTLISEIFDPFVTSKSNGSGLGLPLVSKIVMGHGGLIDCDSMPGRTTFTLRLPVWRTKKGFL</sequence>
<keyword evidence="11" id="KW-1185">Reference proteome</keyword>
<keyword evidence="6 10" id="KW-0418">Kinase</keyword>
<evidence type="ECO:0000256" key="4">
    <source>
        <dbReference type="ARBA" id="ARBA00022679"/>
    </source>
</evidence>
<keyword evidence="3" id="KW-0597">Phosphoprotein</keyword>
<dbReference type="Gene3D" id="1.10.287.130">
    <property type="match status" value="1"/>
</dbReference>
<reference evidence="10" key="1">
    <citation type="journal article" date="2014" name="Int. J. Syst. Evol. Microbiol.">
        <title>Complete genome sequence of Corynebacterium casei LMG S-19264T (=DSM 44701T), isolated from a smear-ripened cheese.</title>
        <authorList>
            <consortium name="US DOE Joint Genome Institute (JGI-PGF)"/>
            <person name="Walter F."/>
            <person name="Albersmeier A."/>
            <person name="Kalinowski J."/>
            <person name="Ruckert C."/>
        </authorList>
    </citation>
    <scope>NUCLEOTIDE SEQUENCE</scope>
    <source>
        <strain evidence="10">CGMCC 1.15880</strain>
    </source>
</reference>
<dbReference type="PANTHER" id="PTHR43065:SF10">
    <property type="entry name" value="PEROXIDE STRESS-ACTIVATED HISTIDINE KINASE MAK3"/>
    <property type="match status" value="1"/>
</dbReference>
<dbReference type="Pfam" id="PF00512">
    <property type="entry name" value="HisKA"/>
    <property type="match status" value="1"/>
</dbReference>
<dbReference type="InterPro" id="IPR003594">
    <property type="entry name" value="HATPase_dom"/>
</dbReference>
<accession>A0A916QYH6</accession>
<dbReference type="InterPro" id="IPR005467">
    <property type="entry name" value="His_kinase_dom"/>
</dbReference>
<dbReference type="RefSeq" id="WP_188674813.1">
    <property type="nucleotide sequence ID" value="NZ_BMKA01000003.1"/>
</dbReference>
<dbReference type="GO" id="GO:0005524">
    <property type="term" value="F:ATP binding"/>
    <property type="evidence" value="ECO:0007669"/>
    <property type="project" value="UniProtKB-KW"/>
</dbReference>
<dbReference type="Gene3D" id="3.30.450.20">
    <property type="entry name" value="PAS domain"/>
    <property type="match status" value="1"/>
</dbReference>
<dbReference type="SMART" id="SM00388">
    <property type="entry name" value="HisKA"/>
    <property type="match status" value="1"/>
</dbReference>
<dbReference type="Proteomes" id="UP000628017">
    <property type="component" value="Unassembled WGS sequence"/>
</dbReference>
<dbReference type="Gene3D" id="3.30.565.10">
    <property type="entry name" value="Histidine kinase-like ATPase, C-terminal domain"/>
    <property type="match status" value="1"/>
</dbReference>
<evidence type="ECO:0000256" key="1">
    <source>
        <dbReference type="ARBA" id="ARBA00000085"/>
    </source>
</evidence>
<dbReference type="PANTHER" id="PTHR43065">
    <property type="entry name" value="SENSOR HISTIDINE KINASE"/>
    <property type="match status" value="1"/>
</dbReference>
<feature type="domain" description="Histidine kinase" evidence="9">
    <location>
        <begin position="146"/>
        <end position="363"/>
    </location>
</feature>
<dbReference type="EC" id="2.7.13.3" evidence="2"/>
<evidence type="ECO:0000256" key="2">
    <source>
        <dbReference type="ARBA" id="ARBA00012438"/>
    </source>
</evidence>
<keyword evidence="7" id="KW-0067">ATP-binding</keyword>
<organism evidence="10 11">
    <name type="scientific">Neptunicoccus cionae</name>
    <dbReference type="NCBI Taxonomy" id="2035344"/>
    <lineage>
        <taxon>Bacteria</taxon>
        <taxon>Pseudomonadati</taxon>
        <taxon>Pseudomonadota</taxon>
        <taxon>Alphaproteobacteria</taxon>
        <taxon>Rhodobacterales</taxon>
        <taxon>Paracoccaceae</taxon>
        <taxon>Neptunicoccus</taxon>
    </lineage>
</organism>
<dbReference type="Pfam" id="PF02518">
    <property type="entry name" value="HATPase_c"/>
    <property type="match status" value="1"/>
</dbReference>
<proteinExistence type="predicted"/>
<dbReference type="SUPFAM" id="SSF55874">
    <property type="entry name" value="ATPase domain of HSP90 chaperone/DNA topoisomerase II/histidine kinase"/>
    <property type="match status" value="1"/>
</dbReference>
<dbReference type="InterPro" id="IPR036097">
    <property type="entry name" value="HisK_dim/P_sf"/>
</dbReference>
<evidence type="ECO:0000256" key="7">
    <source>
        <dbReference type="ARBA" id="ARBA00022840"/>
    </source>
</evidence>
<dbReference type="InterPro" id="IPR003661">
    <property type="entry name" value="HisK_dim/P_dom"/>
</dbReference>
<evidence type="ECO:0000256" key="8">
    <source>
        <dbReference type="ARBA" id="ARBA00023012"/>
    </source>
</evidence>
<dbReference type="InterPro" id="IPR036890">
    <property type="entry name" value="HATPase_C_sf"/>
</dbReference>
<keyword evidence="4" id="KW-0808">Transferase</keyword>
<dbReference type="PROSITE" id="PS50109">
    <property type="entry name" value="HIS_KIN"/>
    <property type="match status" value="1"/>
</dbReference>
<dbReference type="GO" id="GO:0000155">
    <property type="term" value="F:phosphorelay sensor kinase activity"/>
    <property type="evidence" value="ECO:0007669"/>
    <property type="project" value="InterPro"/>
</dbReference>
<keyword evidence="5" id="KW-0547">Nucleotide-binding</keyword>
<dbReference type="EMBL" id="BMKA01000003">
    <property type="protein sequence ID" value="GGA20600.1"/>
    <property type="molecule type" value="Genomic_DNA"/>
</dbReference>
<reference evidence="10" key="2">
    <citation type="submission" date="2020-09" db="EMBL/GenBank/DDBJ databases">
        <authorList>
            <person name="Sun Q."/>
            <person name="Zhou Y."/>
        </authorList>
    </citation>
    <scope>NUCLEOTIDE SEQUENCE</scope>
    <source>
        <strain evidence="10">CGMCC 1.15880</strain>
    </source>
</reference>
<evidence type="ECO:0000259" key="9">
    <source>
        <dbReference type="PROSITE" id="PS50109"/>
    </source>
</evidence>
<protein>
    <recommendedName>
        <fullName evidence="2">histidine kinase</fullName>
        <ecNumber evidence="2">2.7.13.3</ecNumber>
    </recommendedName>
</protein>
<dbReference type="SMART" id="SM00387">
    <property type="entry name" value="HATPase_c"/>
    <property type="match status" value="1"/>
</dbReference>
<dbReference type="InterPro" id="IPR004358">
    <property type="entry name" value="Sig_transdc_His_kin-like_C"/>
</dbReference>
<evidence type="ECO:0000313" key="10">
    <source>
        <dbReference type="EMBL" id="GGA20600.1"/>
    </source>
</evidence>
<dbReference type="CDD" id="cd00082">
    <property type="entry name" value="HisKA"/>
    <property type="match status" value="1"/>
</dbReference>
<comment type="catalytic activity">
    <reaction evidence="1">
        <text>ATP + protein L-histidine = ADP + protein N-phospho-L-histidine.</text>
        <dbReference type="EC" id="2.7.13.3"/>
    </reaction>
</comment>
<evidence type="ECO:0000256" key="3">
    <source>
        <dbReference type="ARBA" id="ARBA00022553"/>
    </source>
</evidence>
<dbReference type="PRINTS" id="PR00344">
    <property type="entry name" value="BCTRLSENSOR"/>
</dbReference>
<evidence type="ECO:0000313" key="11">
    <source>
        <dbReference type="Proteomes" id="UP000628017"/>
    </source>
</evidence>